<keyword evidence="5" id="KW-0571">Peptide transport</keyword>
<dbReference type="PANTHER" id="PTHR23517:SF15">
    <property type="entry name" value="PROTON-DEPENDENT OLIGOPEPTIDE FAMILY TRANSPORT PROTEIN"/>
    <property type="match status" value="1"/>
</dbReference>
<evidence type="ECO:0000256" key="2">
    <source>
        <dbReference type="ARBA" id="ARBA00022448"/>
    </source>
</evidence>
<feature type="transmembrane region" description="Helical" evidence="9">
    <location>
        <begin position="374"/>
        <end position="395"/>
    </location>
</feature>
<dbReference type="Proteomes" id="UP000093391">
    <property type="component" value="Chromosome"/>
</dbReference>
<dbReference type="PROSITE" id="PS01023">
    <property type="entry name" value="PTR2_2"/>
    <property type="match status" value="1"/>
</dbReference>
<evidence type="ECO:0000256" key="5">
    <source>
        <dbReference type="ARBA" id="ARBA00022856"/>
    </source>
</evidence>
<keyword evidence="4 8" id="KW-0812">Transmembrane</keyword>
<evidence type="ECO:0000256" key="1">
    <source>
        <dbReference type="ARBA" id="ARBA00004651"/>
    </source>
</evidence>
<dbReference type="GO" id="GO:1904680">
    <property type="term" value="F:peptide transmembrane transporter activity"/>
    <property type="evidence" value="ECO:0007669"/>
    <property type="project" value="InterPro"/>
</dbReference>
<proteinExistence type="inferred from homology"/>
<feature type="transmembrane region" description="Helical" evidence="9">
    <location>
        <begin position="91"/>
        <end position="111"/>
    </location>
</feature>
<keyword evidence="5" id="KW-0653">Protein transport</keyword>
<keyword evidence="6 9" id="KW-1133">Transmembrane helix</keyword>
<dbReference type="SUPFAM" id="SSF103473">
    <property type="entry name" value="MFS general substrate transporter"/>
    <property type="match status" value="2"/>
</dbReference>
<dbReference type="InterPro" id="IPR050171">
    <property type="entry name" value="MFS_Transporters"/>
</dbReference>
<keyword evidence="2 8" id="KW-0813">Transport</keyword>
<dbReference type="Pfam" id="PF00854">
    <property type="entry name" value="PTR2"/>
    <property type="match status" value="1"/>
</dbReference>
<dbReference type="OrthoDB" id="9772725at2"/>
<feature type="transmembrane region" description="Helical" evidence="9">
    <location>
        <begin position="181"/>
        <end position="203"/>
    </location>
</feature>
<evidence type="ECO:0000256" key="3">
    <source>
        <dbReference type="ARBA" id="ARBA00022475"/>
    </source>
</evidence>
<feature type="transmembrane region" description="Helical" evidence="9">
    <location>
        <begin position="293"/>
        <end position="310"/>
    </location>
</feature>
<dbReference type="InterPro" id="IPR020846">
    <property type="entry name" value="MFS_dom"/>
</dbReference>
<comment type="similarity">
    <text evidence="8">Belongs to the major facilitator superfamily. Proton-dependent oligopeptide transporter (POT/PTR) (TC 2.A.17) family.</text>
</comment>
<protein>
    <submittedName>
        <fullName evidence="11">MFS transporter</fullName>
    </submittedName>
</protein>
<evidence type="ECO:0000256" key="8">
    <source>
        <dbReference type="RuleBase" id="RU003755"/>
    </source>
</evidence>
<dbReference type="InterPro" id="IPR018456">
    <property type="entry name" value="PTR2_symporter_CS"/>
</dbReference>
<evidence type="ECO:0000313" key="11">
    <source>
        <dbReference type="EMBL" id="AOA57531.1"/>
    </source>
</evidence>
<dbReference type="EMBL" id="CP016895">
    <property type="protein sequence ID" value="AOA57531.1"/>
    <property type="molecule type" value="Genomic_DNA"/>
</dbReference>
<feature type="transmembrane region" description="Helical" evidence="9">
    <location>
        <begin position="155"/>
        <end position="175"/>
    </location>
</feature>
<keyword evidence="7 9" id="KW-0472">Membrane</keyword>
<dbReference type="GO" id="GO:0005886">
    <property type="term" value="C:plasma membrane"/>
    <property type="evidence" value="ECO:0007669"/>
    <property type="project" value="UniProtKB-SubCell"/>
</dbReference>
<dbReference type="InterPro" id="IPR036259">
    <property type="entry name" value="MFS_trans_sf"/>
</dbReference>
<dbReference type="PROSITE" id="PS50850">
    <property type="entry name" value="MFS"/>
    <property type="match status" value="1"/>
</dbReference>
<keyword evidence="3" id="KW-1003">Cell membrane</keyword>
<dbReference type="RefSeq" id="WP_067552759.1">
    <property type="nucleotide sequence ID" value="NZ_CP016895.1"/>
</dbReference>
<feature type="transmembrane region" description="Helical" evidence="9">
    <location>
        <begin position="31"/>
        <end position="53"/>
    </location>
</feature>
<feature type="transmembrane region" description="Helical" evidence="9">
    <location>
        <begin position="407"/>
        <end position="430"/>
    </location>
</feature>
<organism evidence="11 12">
    <name type="scientific">Acinetobacter larvae</name>
    <dbReference type="NCBI Taxonomy" id="1789224"/>
    <lineage>
        <taxon>Bacteria</taxon>
        <taxon>Pseudomonadati</taxon>
        <taxon>Pseudomonadota</taxon>
        <taxon>Gammaproteobacteria</taxon>
        <taxon>Moraxellales</taxon>
        <taxon>Moraxellaceae</taxon>
        <taxon>Acinetobacter</taxon>
    </lineage>
</organism>
<keyword evidence="12" id="KW-1185">Reference proteome</keyword>
<feature type="transmembrane region" description="Helical" evidence="9">
    <location>
        <begin position="229"/>
        <end position="248"/>
    </location>
</feature>
<evidence type="ECO:0000256" key="6">
    <source>
        <dbReference type="ARBA" id="ARBA00022989"/>
    </source>
</evidence>
<gene>
    <name evidence="11" type="ORF">BFG52_03625</name>
</gene>
<dbReference type="AlphaFoldDB" id="A0A1B2LX71"/>
<sequence>MEKESLKDDHYFFGHPRPLQSLFFTELWERFSFYGVRPLLILYMTAMVLQGGLGIDRESAAAIVGLFAGSMYLATIFGGWLADYWLGQAKAVWYGSIIIAAGHLSIGVVPWMGLGCFYLGLVLIVIGSGLFKTCISVMVGLLYQAQDTRRDAGFSIFYMGINIGAFLAPLFTGFFAQQYGWHLGFATGGVGMLIALVIFRLFAMRQLKDFDQKRGLQSNWNQPVKYHPWAAKLAFIFIVTVAVFFIAIRQQWLAFNPVIVVSYFTVLTAACILLYFVYLLIFAKFNKVEKLKIFNCLVLLIVAALFWAAFEQAATSFNLFAEDYTNRELWGFIIPTVWFQSINPIFIVIFAPVIAWLWMYLGKNNKEPNYINKFIMALYFTIGGLLFIAIASYIIAQGYAVKVSPWWLVMTYLFLTFGELCLSPVGLSSMTKLAPDQIRGQIMGLWFAATALGNLLASLIGGQMASAHIRDLPMMFIYCAIVLLIVALCLWLLSGRLQAYQESSS</sequence>
<feature type="domain" description="Major facilitator superfamily (MFS) profile" evidence="10">
    <location>
        <begin position="21"/>
        <end position="498"/>
    </location>
</feature>
<feature type="transmembrane region" description="Helical" evidence="9">
    <location>
        <begin position="442"/>
        <end position="460"/>
    </location>
</feature>
<dbReference type="InterPro" id="IPR000109">
    <property type="entry name" value="POT_fam"/>
</dbReference>
<dbReference type="STRING" id="1789224.BFG52_03625"/>
<evidence type="ECO:0000256" key="4">
    <source>
        <dbReference type="ARBA" id="ARBA00022692"/>
    </source>
</evidence>
<dbReference type="CDD" id="cd17346">
    <property type="entry name" value="MFS_DtpA_like"/>
    <property type="match status" value="1"/>
</dbReference>
<feature type="transmembrane region" description="Helical" evidence="9">
    <location>
        <begin position="472"/>
        <end position="493"/>
    </location>
</feature>
<dbReference type="NCBIfam" id="TIGR00924">
    <property type="entry name" value="yjdL_sub1_fam"/>
    <property type="match status" value="1"/>
</dbReference>
<reference evidence="11 12" key="1">
    <citation type="submission" date="2016-08" db="EMBL/GenBank/DDBJ databases">
        <authorList>
            <person name="Seilhamer J.J."/>
        </authorList>
    </citation>
    <scope>NUCLEOTIDE SEQUENCE [LARGE SCALE GENOMIC DNA]</scope>
    <source>
        <strain evidence="11 12">BRTC-1</strain>
    </source>
</reference>
<feature type="transmembrane region" description="Helical" evidence="9">
    <location>
        <begin position="59"/>
        <end position="82"/>
    </location>
</feature>
<feature type="transmembrane region" description="Helical" evidence="9">
    <location>
        <begin position="260"/>
        <end position="281"/>
    </location>
</feature>
<dbReference type="Gene3D" id="1.20.1250.20">
    <property type="entry name" value="MFS general substrate transporter like domains"/>
    <property type="match status" value="1"/>
</dbReference>
<dbReference type="InterPro" id="IPR005279">
    <property type="entry name" value="Dipep/tripep_permease"/>
</dbReference>
<dbReference type="PANTHER" id="PTHR23517">
    <property type="entry name" value="RESISTANCE PROTEIN MDTM, PUTATIVE-RELATED-RELATED"/>
    <property type="match status" value="1"/>
</dbReference>
<evidence type="ECO:0000256" key="9">
    <source>
        <dbReference type="SAM" id="Phobius"/>
    </source>
</evidence>
<dbReference type="KEGG" id="ala:BFG52_03625"/>
<comment type="subcellular location">
    <subcellularLocation>
        <location evidence="1">Cell membrane</location>
        <topology evidence="1">Multi-pass membrane protein</topology>
    </subcellularLocation>
    <subcellularLocation>
        <location evidence="8">Membrane</location>
        <topology evidence="8">Multi-pass membrane protein</topology>
    </subcellularLocation>
</comment>
<name>A0A1B2LX71_9GAMM</name>
<evidence type="ECO:0000256" key="7">
    <source>
        <dbReference type="ARBA" id="ARBA00023136"/>
    </source>
</evidence>
<feature type="transmembrane region" description="Helical" evidence="9">
    <location>
        <begin position="330"/>
        <end position="362"/>
    </location>
</feature>
<feature type="transmembrane region" description="Helical" evidence="9">
    <location>
        <begin position="117"/>
        <end position="143"/>
    </location>
</feature>
<dbReference type="GO" id="GO:0006857">
    <property type="term" value="P:oligopeptide transport"/>
    <property type="evidence" value="ECO:0007669"/>
    <property type="project" value="InterPro"/>
</dbReference>
<accession>A0A1B2LX71</accession>
<evidence type="ECO:0000313" key="12">
    <source>
        <dbReference type="Proteomes" id="UP000093391"/>
    </source>
</evidence>
<dbReference type="PROSITE" id="PS01022">
    <property type="entry name" value="PTR2_1"/>
    <property type="match status" value="1"/>
</dbReference>
<evidence type="ECO:0000259" key="10">
    <source>
        <dbReference type="PROSITE" id="PS50850"/>
    </source>
</evidence>